<dbReference type="Proteomes" id="UP000507470">
    <property type="component" value="Unassembled WGS sequence"/>
</dbReference>
<evidence type="ECO:0000313" key="3">
    <source>
        <dbReference type="Proteomes" id="UP000507470"/>
    </source>
</evidence>
<reference evidence="2 3" key="1">
    <citation type="submission" date="2020-06" db="EMBL/GenBank/DDBJ databases">
        <authorList>
            <person name="Li R."/>
            <person name="Bekaert M."/>
        </authorList>
    </citation>
    <scope>NUCLEOTIDE SEQUENCE [LARGE SCALE GENOMIC DNA]</scope>
    <source>
        <strain evidence="3">wild</strain>
    </source>
</reference>
<gene>
    <name evidence="2" type="ORF">MCOR_5236</name>
</gene>
<keyword evidence="1" id="KW-0175">Coiled coil</keyword>
<evidence type="ECO:0000313" key="2">
    <source>
        <dbReference type="EMBL" id="CAC5364053.1"/>
    </source>
</evidence>
<sequence length="170" mass="19188">MQFGGRAISAIKCKILIDYSSGLHNAFFRNNTSLLEVEKCEGAVAYPDEVLTDLNKDLTNTSGSTNIISGGNTHPYLESTAARAVLETATGPNTKKHVEKILDALCSEPKNEPSAVQIYGVLLMIEEHEEELKKRDKEIEKRDTEIEKRDKEIEKRDTKIEKRDPVFFYI</sequence>
<dbReference type="EMBL" id="CACVKT020000933">
    <property type="protein sequence ID" value="CAC5364053.1"/>
    <property type="molecule type" value="Genomic_DNA"/>
</dbReference>
<feature type="coiled-coil region" evidence="1">
    <location>
        <begin position="125"/>
        <end position="154"/>
    </location>
</feature>
<name>A0A6J8AAW8_MYTCO</name>
<keyword evidence="3" id="KW-1185">Reference proteome</keyword>
<evidence type="ECO:0000256" key="1">
    <source>
        <dbReference type="SAM" id="Coils"/>
    </source>
</evidence>
<dbReference type="AlphaFoldDB" id="A0A6J8AAW8"/>
<proteinExistence type="predicted"/>
<organism evidence="2 3">
    <name type="scientific">Mytilus coruscus</name>
    <name type="common">Sea mussel</name>
    <dbReference type="NCBI Taxonomy" id="42192"/>
    <lineage>
        <taxon>Eukaryota</taxon>
        <taxon>Metazoa</taxon>
        <taxon>Spiralia</taxon>
        <taxon>Lophotrochozoa</taxon>
        <taxon>Mollusca</taxon>
        <taxon>Bivalvia</taxon>
        <taxon>Autobranchia</taxon>
        <taxon>Pteriomorphia</taxon>
        <taxon>Mytilida</taxon>
        <taxon>Mytiloidea</taxon>
        <taxon>Mytilidae</taxon>
        <taxon>Mytilinae</taxon>
        <taxon>Mytilus</taxon>
    </lineage>
</organism>
<protein>
    <submittedName>
        <fullName evidence="2">Uncharacterized protein</fullName>
    </submittedName>
</protein>
<accession>A0A6J8AAW8</accession>